<accession>A0ABU7F5W4</accession>
<sequence>MFAKYMAECWNTNTGDAVYRSRDAVKNLKIKVCLQRVTSTAALSQHLQHQVLSQKDRGDIELETLTSQGQTGDNEEETVVGWQEKLFSQ</sequence>
<dbReference type="EMBL" id="JAHUTJ010074747">
    <property type="protein sequence ID" value="MED6293715.1"/>
    <property type="molecule type" value="Genomic_DNA"/>
</dbReference>
<protein>
    <submittedName>
        <fullName evidence="1">Uncharacterized protein</fullName>
    </submittedName>
</protein>
<name>A0ABU7F5W4_9TELE</name>
<gene>
    <name evidence="1" type="ORF">CHARACLAT_013473</name>
</gene>
<proteinExistence type="predicted"/>
<feature type="non-terminal residue" evidence="1">
    <location>
        <position position="89"/>
    </location>
</feature>
<keyword evidence="2" id="KW-1185">Reference proteome</keyword>
<evidence type="ECO:0000313" key="1">
    <source>
        <dbReference type="EMBL" id="MED6293715.1"/>
    </source>
</evidence>
<evidence type="ECO:0000313" key="2">
    <source>
        <dbReference type="Proteomes" id="UP001352852"/>
    </source>
</evidence>
<comment type="caution">
    <text evidence="1">The sequence shown here is derived from an EMBL/GenBank/DDBJ whole genome shotgun (WGS) entry which is preliminary data.</text>
</comment>
<dbReference type="Proteomes" id="UP001352852">
    <property type="component" value="Unassembled WGS sequence"/>
</dbReference>
<reference evidence="1 2" key="1">
    <citation type="submission" date="2021-06" db="EMBL/GenBank/DDBJ databases">
        <authorList>
            <person name="Palmer J.M."/>
        </authorList>
    </citation>
    <scope>NUCLEOTIDE SEQUENCE [LARGE SCALE GENOMIC DNA]</scope>
    <source>
        <strain evidence="1 2">CL_MEX2019</strain>
        <tissue evidence="1">Muscle</tissue>
    </source>
</reference>
<organism evidence="1 2">
    <name type="scientific">Characodon lateralis</name>
    <dbReference type="NCBI Taxonomy" id="208331"/>
    <lineage>
        <taxon>Eukaryota</taxon>
        <taxon>Metazoa</taxon>
        <taxon>Chordata</taxon>
        <taxon>Craniata</taxon>
        <taxon>Vertebrata</taxon>
        <taxon>Euteleostomi</taxon>
        <taxon>Actinopterygii</taxon>
        <taxon>Neopterygii</taxon>
        <taxon>Teleostei</taxon>
        <taxon>Neoteleostei</taxon>
        <taxon>Acanthomorphata</taxon>
        <taxon>Ovalentaria</taxon>
        <taxon>Atherinomorphae</taxon>
        <taxon>Cyprinodontiformes</taxon>
        <taxon>Goodeidae</taxon>
        <taxon>Characodon</taxon>
    </lineage>
</organism>